<dbReference type="RefSeq" id="WP_072282740.1">
    <property type="nucleotide sequence ID" value="NZ_CP015519.1"/>
</dbReference>
<organism evidence="1 2">
    <name type="scientific">Syntrophotalea acetylenivorans</name>
    <dbReference type="NCBI Taxonomy" id="1842532"/>
    <lineage>
        <taxon>Bacteria</taxon>
        <taxon>Pseudomonadati</taxon>
        <taxon>Thermodesulfobacteriota</taxon>
        <taxon>Desulfuromonadia</taxon>
        <taxon>Desulfuromonadales</taxon>
        <taxon>Syntrophotaleaceae</taxon>
        <taxon>Syntrophotalea</taxon>
    </lineage>
</organism>
<sequence length="165" mass="18441">MTNYLKSSSAFVRILPPILLLAFLLVPSSGWSAKSSEEFNVEGGSIKKENLFNLFFGGAPLMPTQHGTVIVEAYHDKNDNKLRDAGEESLDQAIICIVEEIVYQIPAFIPGLDNGMNYTFLFEGEGFQPSIKQKNVFIKKRGQIIRIDVPCRPDLRQEVHAQLGN</sequence>
<name>A0A1L3GLK4_9BACT</name>
<gene>
    <name evidence="1" type="ORF">A7E78_02255</name>
</gene>
<accession>A0A1L3GLK4</accession>
<keyword evidence="2" id="KW-1185">Reference proteome</keyword>
<dbReference type="AlphaFoldDB" id="A0A1L3GLK4"/>
<dbReference type="KEGG" id="pef:A7E78_02255"/>
<evidence type="ECO:0000313" key="2">
    <source>
        <dbReference type="Proteomes" id="UP000182517"/>
    </source>
</evidence>
<dbReference type="EMBL" id="CP015519">
    <property type="protein sequence ID" value="APG26780.1"/>
    <property type="molecule type" value="Genomic_DNA"/>
</dbReference>
<protein>
    <submittedName>
        <fullName evidence="1">Uncharacterized protein</fullName>
    </submittedName>
</protein>
<dbReference type="OrthoDB" id="5402382at2"/>
<reference evidence="1 2" key="1">
    <citation type="journal article" date="2017" name="Genome Announc.">
        <title>Complete Genome Sequences of Two Acetylene-Fermenting Pelobacter acetylenicus Strains.</title>
        <authorList>
            <person name="Sutton J.M."/>
            <person name="Baesman S.M."/>
            <person name="Fierst J.L."/>
            <person name="Poret-Peterson A.T."/>
            <person name="Oremland R.S."/>
            <person name="Dunlap D.S."/>
            <person name="Akob D.M."/>
        </authorList>
    </citation>
    <scope>NUCLEOTIDE SEQUENCE [LARGE SCALE GENOMIC DNA]</scope>
    <source>
        <strain evidence="1 2">SFB93</strain>
    </source>
</reference>
<proteinExistence type="predicted"/>
<dbReference type="Proteomes" id="UP000182517">
    <property type="component" value="Chromosome"/>
</dbReference>
<evidence type="ECO:0000313" key="1">
    <source>
        <dbReference type="EMBL" id="APG26780.1"/>
    </source>
</evidence>